<evidence type="ECO:0000313" key="4">
    <source>
        <dbReference type="EMBL" id="KHN76840.1"/>
    </source>
</evidence>
<dbReference type="InterPro" id="IPR036397">
    <property type="entry name" value="RNaseH_sf"/>
</dbReference>
<dbReference type="GO" id="GO:0004527">
    <property type="term" value="F:exonuclease activity"/>
    <property type="evidence" value="ECO:0007669"/>
    <property type="project" value="InterPro"/>
</dbReference>
<proteinExistence type="predicted"/>
<sequence>MSAVNTVPLDHLSAKEKRKLKRLKRNINEILLLSGKDPSESFTTEELQLQPNCSNDVAQLAHRSISTSVAKPPWLLLKPYRGITQTVLIRVDTDLECVECKRKDSFIDEFFGRKSFIRMQKEVANRDEFWHAILNIPISRAEQIRELVAEGHDPLNSFVSKNLRGSLLMSVEQMANLSYPFPGDAELDSRGLLSRYRIQATKVDEQCNVVIDTLVKPYDQITDYVTKFSGITKQMLESIDVRLEHVQTLTNIFLGETIQDKRGHCSVEDAIATMRLMKMKLDKGFEFGNVSLGWSYDSWARENGLTNTGARLGAKRPHSDNAAGEDGGVLEPRPKRNRPSGEKADFERDNNDRQRCGKCGRAMNVECSVQDCKCRNSRASVCVVCCAQRPPKPSEEELGERLDWSAALGKNSFIGRKPLVEEVMKMKGKSILCCANGQSCSFQSTSRAKFYDTRSFKSSNDLLRVIGGEILEHNLAMIEVDSRLISDCSDRPASVHIDNIVESIVSCASPKSLILLILSSPQESTCRISVKP</sequence>
<dbReference type="STRING" id="6265.A0A0B2V792"/>
<dbReference type="GO" id="GO:0005634">
    <property type="term" value="C:nucleus"/>
    <property type="evidence" value="ECO:0007669"/>
    <property type="project" value="TreeGrafter"/>
</dbReference>
<dbReference type="SUPFAM" id="SSF53098">
    <property type="entry name" value="Ribonuclease H-like"/>
    <property type="match status" value="1"/>
</dbReference>
<keyword evidence="1" id="KW-0540">Nuclease</keyword>
<evidence type="ECO:0000256" key="2">
    <source>
        <dbReference type="ARBA" id="ARBA00022801"/>
    </source>
</evidence>
<dbReference type="PANTHER" id="PTHR12801">
    <property type="entry name" value="RNA EXONUCLEASE REXO1 / RECO3 FAMILY MEMBER-RELATED"/>
    <property type="match status" value="1"/>
</dbReference>
<organism evidence="4 5">
    <name type="scientific">Toxocara canis</name>
    <name type="common">Canine roundworm</name>
    <dbReference type="NCBI Taxonomy" id="6265"/>
    <lineage>
        <taxon>Eukaryota</taxon>
        <taxon>Metazoa</taxon>
        <taxon>Ecdysozoa</taxon>
        <taxon>Nematoda</taxon>
        <taxon>Chromadorea</taxon>
        <taxon>Rhabditida</taxon>
        <taxon>Spirurina</taxon>
        <taxon>Ascaridomorpha</taxon>
        <taxon>Ascaridoidea</taxon>
        <taxon>Toxocaridae</taxon>
        <taxon>Toxocara</taxon>
    </lineage>
</organism>
<evidence type="ECO:0000256" key="1">
    <source>
        <dbReference type="ARBA" id="ARBA00022722"/>
    </source>
</evidence>
<keyword evidence="2" id="KW-0378">Hydrolase</keyword>
<reference evidence="4 5" key="1">
    <citation type="submission" date="2014-11" db="EMBL/GenBank/DDBJ databases">
        <title>Genetic blueprint of the zoonotic pathogen Toxocara canis.</title>
        <authorList>
            <person name="Zhu X.-Q."/>
            <person name="Korhonen P.K."/>
            <person name="Cai H."/>
            <person name="Young N.D."/>
            <person name="Nejsum P."/>
            <person name="von Samson-Himmelstjerna G."/>
            <person name="Boag P.R."/>
            <person name="Tan P."/>
            <person name="Li Q."/>
            <person name="Min J."/>
            <person name="Yang Y."/>
            <person name="Wang X."/>
            <person name="Fang X."/>
            <person name="Hall R.S."/>
            <person name="Hofmann A."/>
            <person name="Sternberg P.W."/>
            <person name="Jex A.R."/>
            <person name="Gasser R.B."/>
        </authorList>
    </citation>
    <scope>NUCLEOTIDE SEQUENCE [LARGE SCALE GENOMIC DNA]</scope>
    <source>
        <strain evidence="4">PN_DK_2014</strain>
    </source>
</reference>
<evidence type="ECO:0008006" key="6">
    <source>
        <dbReference type="Google" id="ProtNLM"/>
    </source>
</evidence>
<protein>
    <recommendedName>
        <fullName evidence="6">Exonuclease domain-containing protein</fullName>
    </recommendedName>
</protein>
<keyword evidence="5" id="KW-1185">Reference proteome</keyword>
<feature type="region of interest" description="Disordered" evidence="3">
    <location>
        <begin position="308"/>
        <end position="350"/>
    </location>
</feature>
<gene>
    <name evidence="4" type="ORF">Tcan_11250</name>
</gene>
<accession>A0A0B2V792</accession>
<dbReference type="PANTHER" id="PTHR12801:SF82">
    <property type="entry name" value="RNA EXONUCLEASE 5"/>
    <property type="match status" value="1"/>
</dbReference>
<dbReference type="InterPro" id="IPR047021">
    <property type="entry name" value="REXO1/3/4-like"/>
</dbReference>
<evidence type="ECO:0000313" key="5">
    <source>
        <dbReference type="Proteomes" id="UP000031036"/>
    </source>
</evidence>
<dbReference type="Proteomes" id="UP000031036">
    <property type="component" value="Unassembled WGS sequence"/>
</dbReference>
<feature type="compositionally biased region" description="Basic and acidic residues" evidence="3">
    <location>
        <begin position="339"/>
        <end position="350"/>
    </location>
</feature>
<dbReference type="GO" id="GO:0003676">
    <property type="term" value="F:nucleic acid binding"/>
    <property type="evidence" value="ECO:0007669"/>
    <property type="project" value="InterPro"/>
</dbReference>
<comment type="caution">
    <text evidence="4">The sequence shown here is derived from an EMBL/GenBank/DDBJ whole genome shotgun (WGS) entry which is preliminary data.</text>
</comment>
<dbReference type="OMA" id="PYCIDIG"/>
<dbReference type="OrthoDB" id="3996471at2759"/>
<dbReference type="InterPro" id="IPR012337">
    <property type="entry name" value="RNaseH-like_sf"/>
</dbReference>
<dbReference type="AlphaFoldDB" id="A0A0B2V792"/>
<dbReference type="Gene3D" id="3.30.420.10">
    <property type="entry name" value="Ribonuclease H-like superfamily/Ribonuclease H"/>
    <property type="match status" value="2"/>
</dbReference>
<evidence type="ECO:0000256" key="3">
    <source>
        <dbReference type="SAM" id="MobiDB-lite"/>
    </source>
</evidence>
<dbReference type="EMBL" id="JPKZ01002429">
    <property type="protein sequence ID" value="KHN76840.1"/>
    <property type="molecule type" value="Genomic_DNA"/>
</dbReference>
<name>A0A0B2V792_TOXCA</name>